<dbReference type="PANTHER" id="PTHR43881:SF5">
    <property type="entry name" value="GAMMA-GLUTAMYLTRANSPEPTIDASE"/>
    <property type="match status" value="1"/>
</dbReference>
<accession>A0ABV8QDT2</accession>
<keyword evidence="2" id="KW-1185">Reference proteome</keyword>
<dbReference type="Pfam" id="PF01019">
    <property type="entry name" value="G_glu_transpept"/>
    <property type="match status" value="1"/>
</dbReference>
<organism evidence="1 2">
    <name type="scientific">Marinobacter lacisalsi</name>
    <dbReference type="NCBI Taxonomy" id="475979"/>
    <lineage>
        <taxon>Bacteria</taxon>
        <taxon>Pseudomonadati</taxon>
        <taxon>Pseudomonadota</taxon>
        <taxon>Gammaproteobacteria</taxon>
        <taxon>Pseudomonadales</taxon>
        <taxon>Marinobacteraceae</taxon>
        <taxon>Marinobacter</taxon>
    </lineage>
</organism>
<dbReference type="PRINTS" id="PR01210">
    <property type="entry name" value="GGTRANSPTASE"/>
</dbReference>
<evidence type="ECO:0000313" key="2">
    <source>
        <dbReference type="Proteomes" id="UP001595798"/>
    </source>
</evidence>
<comment type="caution">
    <text evidence="1">The sequence shown here is derived from an EMBL/GenBank/DDBJ whole genome shotgun (WGS) entry which is preliminary data.</text>
</comment>
<evidence type="ECO:0000313" key="1">
    <source>
        <dbReference type="EMBL" id="MFC4257665.1"/>
    </source>
</evidence>
<dbReference type="InterPro" id="IPR043138">
    <property type="entry name" value="GGT_lsub"/>
</dbReference>
<dbReference type="SUPFAM" id="SSF56235">
    <property type="entry name" value="N-terminal nucleophile aminohydrolases (Ntn hydrolases)"/>
    <property type="match status" value="1"/>
</dbReference>
<dbReference type="RefSeq" id="WP_379884906.1">
    <property type="nucleotide sequence ID" value="NZ_JBHSDI010000001.1"/>
</dbReference>
<proteinExistence type="predicted"/>
<dbReference type="Gene3D" id="3.60.20.40">
    <property type="match status" value="1"/>
</dbReference>
<sequence>MKAQSNAGVICTPDARATEAGMDILDAGGTAIDAAMAAGAVLSVVYPHMTGLGGDALWLLSDGARVDTLLGLGQAGRRLPVAGTVDMRGPASAATTAGALRGWGMAHDWSTHRWGSTLTWPDLLEQAIAFARDGYGVSANQSFWQQQREDLIRDLPDLTVLCCDTDGELLAEGARVTRPELARTLEHLARAGMADFYEGELATALAEGFAKLGNGLTRDDLVSTRAWHSEPLSIRYRNGILYNFPPPTQGLYTLSALHALSFVDVGALQNGGPDYFHYLVEAIKAQLKQRNRQLCDPAGGTLDTRRLLSHGRAAANYASIDAEIAVPWQEQGRPADTVWLAATDGQGRTACLMQSLFHDFGSGCMVGDTGILWLNRAAGFHPDFAHANGWAPGKRPAHTLNPSAYLADDGRQFYFGTQGGDGQPQTQMVLATQLVDYQQPIDQALRAPRFLQGRSFFGSSESLKLEQTIKPAVGDALTRRGHDIEWIPELSPFTGLAGAISIQPDGRREAMHDPRGEGSALGK</sequence>
<dbReference type="EMBL" id="JBHSDI010000001">
    <property type="protein sequence ID" value="MFC4257665.1"/>
    <property type="molecule type" value="Genomic_DNA"/>
</dbReference>
<dbReference type="PANTHER" id="PTHR43881">
    <property type="entry name" value="GAMMA-GLUTAMYLTRANSPEPTIDASE (AFU_ORTHOLOGUE AFUA_4G13580)"/>
    <property type="match status" value="1"/>
</dbReference>
<name>A0ABV8QDT2_9GAMM</name>
<dbReference type="InterPro" id="IPR043137">
    <property type="entry name" value="GGT_ssub_C"/>
</dbReference>
<gene>
    <name evidence="1" type="ORF">ACFOZ5_01330</name>
</gene>
<dbReference type="Gene3D" id="1.10.246.130">
    <property type="match status" value="1"/>
</dbReference>
<protein>
    <submittedName>
        <fullName evidence="1">Gamma-glutamyltransferase family protein</fullName>
    </submittedName>
</protein>
<dbReference type="InterPro" id="IPR052896">
    <property type="entry name" value="GGT-like_enzyme"/>
</dbReference>
<dbReference type="Proteomes" id="UP001595798">
    <property type="component" value="Unassembled WGS sequence"/>
</dbReference>
<dbReference type="InterPro" id="IPR029055">
    <property type="entry name" value="Ntn_hydrolases_N"/>
</dbReference>
<reference evidence="2" key="1">
    <citation type="journal article" date="2019" name="Int. J. Syst. Evol. Microbiol.">
        <title>The Global Catalogue of Microorganisms (GCM) 10K type strain sequencing project: providing services to taxonomists for standard genome sequencing and annotation.</title>
        <authorList>
            <consortium name="The Broad Institute Genomics Platform"/>
            <consortium name="The Broad Institute Genome Sequencing Center for Infectious Disease"/>
            <person name="Wu L."/>
            <person name="Ma J."/>
        </authorList>
    </citation>
    <scope>NUCLEOTIDE SEQUENCE [LARGE SCALE GENOMIC DNA]</scope>
    <source>
        <strain evidence="2">CECT 7297</strain>
    </source>
</reference>